<evidence type="ECO:0000313" key="4">
    <source>
        <dbReference type="Proteomes" id="UP000441399"/>
    </source>
</evidence>
<dbReference type="OrthoDB" id="9884543at2"/>
<name>A0A5S9QSX4_9GAMM</name>
<feature type="signal peptide" evidence="2">
    <location>
        <begin position="1"/>
        <end position="21"/>
    </location>
</feature>
<accession>A0A5S9QSX4</accession>
<dbReference type="AlphaFoldDB" id="A0A5S9QSX4"/>
<protein>
    <recommendedName>
        <fullName evidence="5">Secreted protein</fullName>
    </recommendedName>
</protein>
<dbReference type="Proteomes" id="UP000441399">
    <property type="component" value="Unassembled WGS sequence"/>
</dbReference>
<dbReference type="EMBL" id="CACSIO010000045">
    <property type="protein sequence ID" value="CAA0121462.1"/>
    <property type="molecule type" value="Genomic_DNA"/>
</dbReference>
<proteinExistence type="predicted"/>
<evidence type="ECO:0000256" key="2">
    <source>
        <dbReference type="SAM" id="SignalP"/>
    </source>
</evidence>
<sequence>MKSINAALCAIILASINYAIAENDPFAHEQMPIDAHAASMASTDYVLGSTMTVAKNVETPEGVTMPDASTPITPEVDSSEDDTE</sequence>
<feature type="chain" id="PRO_5025022373" description="Secreted protein" evidence="2">
    <location>
        <begin position="22"/>
        <end position="84"/>
    </location>
</feature>
<organism evidence="3 4">
    <name type="scientific">BD1-7 clade bacterium</name>
    <dbReference type="NCBI Taxonomy" id="2029982"/>
    <lineage>
        <taxon>Bacteria</taxon>
        <taxon>Pseudomonadati</taxon>
        <taxon>Pseudomonadota</taxon>
        <taxon>Gammaproteobacteria</taxon>
        <taxon>Cellvibrionales</taxon>
        <taxon>Spongiibacteraceae</taxon>
        <taxon>BD1-7 clade</taxon>
    </lineage>
</organism>
<reference evidence="3 4" key="1">
    <citation type="submission" date="2019-11" db="EMBL/GenBank/DDBJ databases">
        <authorList>
            <person name="Holert J."/>
        </authorList>
    </citation>
    <scope>NUCLEOTIDE SEQUENCE [LARGE SCALE GENOMIC DNA]</scope>
    <source>
        <strain evidence="3">SB11_3</strain>
    </source>
</reference>
<evidence type="ECO:0000313" key="3">
    <source>
        <dbReference type="EMBL" id="CAA0121462.1"/>
    </source>
</evidence>
<feature type="region of interest" description="Disordered" evidence="1">
    <location>
        <begin position="58"/>
        <end position="84"/>
    </location>
</feature>
<keyword evidence="2" id="KW-0732">Signal</keyword>
<evidence type="ECO:0008006" key="5">
    <source>
        <dbReference type="Google" id="ProtNLM"/>
    </source>
</evidence>
<evidence type="ECO:0000256" key="1">
    <source>
        <dbReference type="SAM" id="MobiDB-lite"/>
    </source>
</evidence>
<gene>
    <name evidence="3" type="ORF">OPDIPICF_02449</name>
</gene>
<keyword evidence="4" id="KW-1185">Reference proteome</keyword>